<proteinExistence type="predicted"/>
<reference evidence="1 2" key="1">
    <citation type="journal article" date="2018" name="Sci. Rep.">
        <title>Genomic signatures of local adaptation to the degree of environmental predictability in rotifers.</title>
        <authorList>
            <person name="Franch-Gras L."/>
            <person name="Hahn C."/>
            <person name="Garcia-Roger E.M."/>
            <person name="Carmona M.J."/>
            <person name="Serra M."/>
            <person name="Gomez A."/>
        </authorList>
    </citation>
    <scope>NUCLEOTIDE SEQUENCE [LARGE SCALE GENOMIC DNA]</scope>
    <source>
        <strain evidence="1">HYR1</strain>
    </source>
</reference>
<dbReference type="Proteomes" id="UP000276133">
    <property type="component" value="Unassembled WGS sequence"/>
</dbReference>
<accession>A0A3M7QZL0</accession>
<name>A0A3M7QZL0_BRAPC</name>
<dbReference type="EMBL" id="REGN01004712">
    <property type="protein sequence ID" value="RNA16415.1"/>
    <property type="molecule type" value="Genomic_DNA"/>
</dbReference>
<dbReference type="AlphaFoldDB" id="A0A3M7QZL0"/>
<protein>
    <submittedName>
        <fullName evidence="1">Uncharacterized protein</fullName>
    </submittedName>
</protein>
<organism evidence="1 2">
    <name type="scientific">Brachionus plicatilis</name>
    <name type="common">Marine rotifer</name>
    <name type="synonym">Brachionus muelleri</name>
    <dbReference type="NCBI Taxonomy" id="10195"/>
    <lineage>
        <taxon>Eukaryota</taxon>
        <taxon>Metazoa</taxon>
        <taxon>Spiralia</taxon>
        <taxon>Gnathifera</taxon>
        <taxon>Rotifera</taxon>
        <taxon>Eurotatoria</taxon>
        <taxon>Monogononta</taxon>
        <taxon>Pseudotrocha</taxon>
        <taxon>Ploima</taxon>
        <taxon>Brachionidae</taxon>
        <taxon>Brachionus</taxon>
    </lineage>
</organism>
<comment type="caution">
    <text evidence="1">The sequence shown here is derived from an EMBL/GenBank/DDBJ whole genome shotgun (WGS) entry which is preliminary data.</text>
</comment>
<evidence type="ECO:0000313" key="2">
    <source>
        <dbReference type="Proteomes" id="UP000276133"/>
    </source>
</evidence>
<gene>
    <name evidence="1" type="ORF">BpHYR1_008108</name>
</gene>
<sequence length="112" mass="12762">MVFFRKVACVVHMEHINFANISKKKIKKVSLKELIFTSPSYRILGRLFYLLLQKYMEANVLLSKNVNKTLKKDSPDCVYCYIGAHSCYKGAELRLKLSSSLTGLDQIIVIGS</sequence>
<evidence type="ECO:0000313" key="1">
    <source>
        <dbReference type="EMBL" id="RNA16415.1"/>
    </source>
</evidence>
<keyword evidence="2" id="KW-1185">Reference proteome</keyword>